<keyword evidence="2" id="KW-1185">Reference proteome</keyword>
<protein>
    <submittedName>
        <fullName evidence="1">Alpha/beta hydrolase</fullName>
    </submittedName>
</protein>
<gene>
    <name evidence="1" type="ORF">ACFFUR_07380</name>
</gene>
<organism evidence="1 2">
    <name type="scientific">Echinicola jeungdonensis</name>
    <dbReference type="NCBI Taxonomy" id="709343"/>
    <lineage>
        <taxon>Bacteria</taxon>
        <taxon>Pseudomonadati</taxon>
        <taxon>Bacteroidota</taxon>
        <taxon>Cytophagia</taxon>
        <taxon>Cytophagales</taxon>
        <taxon>Cyclobacteriaceae</taxon>
        <taxon>Echinicola</taxon>
    </lineage>
</organism>
<dbReference type="EMBL" id="JBHMEW010000051">
    <property type="protein sequence ID" value="MFB9211622.1"/>
    <property type="molecule type" value="Genomic_DNA"/>
</dbReference>
<reference evidence="1 2" key="1">
    <citation type="submission" date="2024-09" db="EMBL/GenBank/DDBJ databases">
        <authorList>
            <person name="Sun Q."/>
            <person name="Mori K."/>
        </authorList>
    </citation>
    <scope>NUCLEOTIDE SEQUENCE [LARGE SCALE GENOMIC DNA]</scope>
    <source>
        <strain evidence="1 2">CECT 7682</strain>
    </source>
</reference>
<evidence type="ECO:0000313" key="1">
    <source>
        <dbReference type="EMBL" id="MFB9211622.1"/>
    </source>
</evidence>
<sequence length="348" mass="40539">MVSHFIITNREVSTFHDRKNFIKVNDKEFIRKDGDEEAKHNLRYGMVSFDPKKAKKLEDYNIQIIEDLSDKALEKLKSEGKDDEIKKLGSTQVFESLYKEGRKAKGRQDILFFIHGFNSDLETAMETLRELHEKYIEPDHSPIKHIVIFTWPSKKKILRYRNDAQDALQSGYALARSYAGLKEFFVRKFVKDKQPMCQQKIHLLCHSMGNRVLEAMLTGLLDIRVEINSLFGEIILVGADIDYNALEQPKPLYRLIDFGERVHVYYHNNDQALGISELTKNAFNRLGRWGAKNSLHLPDDIYQSDVSDIQDDEGLLHDRVHHWYYYNSPSVVRDITEVIQGQDSVFTL</sequence>
<evidence type="ECO:0000313" key="2">
    <source>
        <dbReference type="Proteomes" id="UP001589654"/>
    </source>
</evidence>
<dbReference type="Pfam" id="PF05990">
    <property type="entry name" value="DUF900"/>
    <property type="match status" value="1"/>
</dbReference>
<dbReference type="PANTHER" id="PTHR36513:SF1">
    <property type="entry name" value="TRANSMEMBRANE PROTEIN"/>
    <property type="match status" value="1"/>
</dbReference>
<dbReference type="InterPro" id="IPR029058">
    <property type="entry name" value="AB_hydrolase_fold"/>
</dbReference>
<dbReference type="SUPFAM" id="SSF53474">
    <property type="entry name" value="alpha/beta-Hydrolases"/>
    <property type="match status" value="1"/>
</dbReference>
<comment type="caution">
    <text evidence="1">The sequence shown here is derived from an EMBL/GenBank/DDBJ whole genome shotgun (WGS) entry which is preliminary data.</text>
</comment>
<proteinExistence type="predicted"/>
<keyword evidence="1" id="KW-0378">Hydrolase</keyword>
<dbReference type="RefSeq" id="WP_290248513.1">
    <property type="nucleotide sequence ID" value="NZ_JAUFQT010000001.1"/>
</dbReference>
<accession>A0ABV5J472</accession>
<dbReference type="Proteomes" id="UP001589654">
    <property type="component" value="Unassembled WGS sequence"/>
</dbReference>
<name>A0ABV5J472_9BACT</name>
<dbReference type="GO" id="GO:0016787">
    <property type="term" value="F:hydrolase activity"/>
    <property type="evidence" value="ECO:0007669"/>
    <property type="project" value="UniProtKB-KW"/>
</dbReference>
<dbReference type="PANTHER" id="PTHR36513">
    <property type="entry name" value="ABC TRANSMEMBRANE TYPE-1 DOMAIN-CONTAINING PROTEIN"/>
    <property type="match status" value="1"/>
</dbReference>
<dbReference type="InterPro" id="IPR010297">
    <property type="entry name" value="DUF900_hydrolase"/>
</dbReference>